<dbReference type="NCBIfam" id="TIGR02605">
    <property type="entry name" value="CxxC_CxxC_SSSS"/>
    <property type="match status" value="1"/>
</dbReference>
<proteinExistence type="predicted"/>
<dbReference type="Pfam" id="PF09723">
    <property type="entry name" value="Zn_ribbon_8"/>
    <property type="match status" value="1"/>
</dbReference>
<keyword evidence="6" id="KW-1185">Reference proteome</keyword>
<organism evidence="4 5">
    <name type="scientific">Oceanidesulfovibrio marinus</name>
    <dbReference type="NCBI Taxonomy" id="370038"/>
    <lineage>
        <taxon>Bacteria</taxon>
        <taxon>Pseudomonadati</taxon>
        <taxon>Thermodesulfobacteriota</taxon>
        <taxon>Desulfovibrionia</taxon>
        <taxon>Desulfovibrionales</taxon>
        <taxon>Desulfovibrionaceae</taxon>
        <taxon>Oceanidesulfovibrio</taxon>
    </lineage>
</organism>
<dbReference type="OrthoDB" id="9813321at2"/>
<name>A0A6P1ZBM1_9BACT</name>
<feature type="region of interest" description="Disordered" evidence="1">
    <location>
        <begin position="52"/>
        <end position="76"/>
    </location>
</feature>
<evidence type="ECO:0000313" key="4">
    <source>
        <dbReference type="EMBL" id="TVM30530.1"/>
    </source>
</evidence>
<reference evidence="3 6" key="2">
    <citation type="submission" date="2019-04" db="EMBL/GenBank/DDBJ databases">
        <title>Isolation and culture of sulfate reducing bacteria from the cold seep of the South China Sea.</title>
        <authorList>
            <person name="Sun C."/>
            <person name="Liu R."/>
        </authorList>
    </citation>
    <scope>NUCLEOTIDE SEQUENCE [LARGE SCALE GENOMIC DNA]</scope>
    <source>
        <strain evidence="3 6">CS1</strain>
    </source>
</reference>
<evidence type="ECO:0000313" key="6">
    <source>
        <dbReference type="Proteomes" id="UP000503251"/>
    </source>
</evidence>
<gene>
    <name evidence="4" type="ORF">DQK91_20715</name>
    <name evidence="3" type="ORF">E8L03_18975</name>
</gene>
<accession>A0A6P1ZBM1</accession>
<reference evidence="4 5" key="1">
    <citation type="submission" date="2018-06" db="EMBL/GenBank/DDBJ databases">
        <title>Complete genome of Desulfovibrio marinus P48SEP.</title>
        <authorList>
            <person name="Crispim J.S."/>
            <person name="Vidigal P.M.P."/>
            <person name="Silva L.C.F."/>
            <person name="Araujo L.C."/>
            <person name="Laguardia C.N."/>
            <person name="Dias R.S."/>
            <person name="Sousa M.P."/>
            <person name="Paula S.O."/>
            <person name="Silva C."/>
        </authorList>
    </citation>
    <scope>NUCLEOTIDE SEQUENCE [LARGE SCALE GENOMIC DNA]</scope>
    <source>
        <strain evidence="4 5">P48SEP</strain>
    </source>
</reference>
<dbReference type="AlphaFoldDB" id="A0A6P1ZBM1"/>
<evidence type="ECO:0000313" key="5">
    <source>
        <dbReference type="Proteomes" id="UP000434052"/>
    </source>
</evidence>
<dbReference type="Proteomes" id="UP000434052">
    <property type="component" value="Unassembled WGS sequence"/>
</dbReference>
<feature type="domain" description="Putative regulatory protein FmdB zinc ribbon" evidence="2">
    <location>
        <begin position="1"/>
        <end position="46"/>
    </location>
</feature>
<protein>
    <submittedName>
        <fullName evidence="4">Zinc ribbon domain-containing protein</fullName>
    </submittedName>
</protein>
<dbReference type="EMBL" id="QMIF01000022">
    <property type="protein sequence ID" value="TVM30530.1"/>
    <property type="molecule type" value="Genomic_DNA"/>
</dbReference>
<dbReference type="SMART" id="SM00834">
    <property type="entry name" value="CxxC_CXXC_SSSS"/>
    <property type="match status" value="1"/>
</dbReference>
<evidence type="ECO:0000259" key="2">
    <source>
        <dbReference type="SMART" id="SM00834"/>
    </source>
</evidence>
<evidence type="ECO:0000313" key="3">
    <source>
        <dbReference type="EMBL" id="QJT10867.1"/>
    </source>
</evidence>
<dbReference type="RefSeq" id="WP_144307320.1">
    <property type="nucleotide sequence ID" value="NZ_CP039543.1"/>
</dbReference>
<dbReference type="InterPro" id="IPR013429">
    <property type="entry name" value="Regulatory_FmdB_Zinc_ribbon"/>
</dbReference>
<evidence type="ECO:0000256" key="1">
    <source>
        <dbReference type="SAM" id="MobiDB-lite"/>
    </source>
</evidence>
<dbReference type="Proteomes" id="UP000503251">
    <property type="component" value="Chromosome"/>
</dbReference>
<sequence length="76" mass="7736">MPLYEYRCTECNTDFEELVSPSKTDGKCHAPACPKCKSTKTARILSAPTVRAGSGSGLGSLGSMSGGSCAPSGGFS</sequence>
<dbReference type="EMBL" id="CP039543">
    <property type="protein sequence ID" value="QJT10867.1"/>
    <property type="molecule type" value="Genomic_DNA"/>
</dbReference>